<dbReference type="AlphaFoldDB" id="A0A4V2MP79"/>
<keyword evidence="2" id="KW-1133">Transmembrane helix</keyword>
<feature type="transmembrane region" description="Helical" evidence="2">
    <location>
        <begin position="122"/>
        <end position="143"/>
    </location>
</feature>
<name>A0A4V2MP79_9HYPH</name>
<evidence type="ECO:0000256" key="1">
    <source>
        <dbReference type="SAM" id="MobiDB-lite"/>
    </source>
</evidence>
<evidence type="ECO:0000256" key="2">
    <source>
        <dbReference type="SAM" id="Phobius"/>
    </source>
</evidence>
<protein>
    <submittedName>
        <fullName evidence="3">DUF805 domain-containing protein</fullName>
    </submittedName>
</protein>
<keyword evidence="2" id="KW-0472">Membrane</keyword>
<feature type="transmembrane region" description="Helical" evidence="2">
    <location>
        <begin position="91"/>
        <end position="110"/>
    </location>
</feature>
<dbReference type="GO" id="GO:0005886">
    <property type="term" value="C:plasma membrane"/>
    <property type="evidence" value="ECO:0007669"/>
    <property type="project" value="TreeGrafter"/>
</dbReference>
<comment type="caution">
    <text evidence="3">The sequence shown here is derived from an EMBL/GenBank/DDBJ whole genome shotgun (WGS) entry which is preliminary data.</text>
</comment>
<sequence>MGTKSVLRSHRQDCRRTDTFEDRHQRASQRLRPVKPTANHPVTVRWVLFGFKGRIGRKSFGLAALLMILVQAAVISQIIGTPEDDPMGALWALVLMASWLASAWAGIALAVKRLHDLGMPGILAICLLIPAISLIAFLFLAAMPPSQETNEHGPPPFPKK</sequence>
<dbReference type="PANTHER" id="PTHR34980">
    <property type="entry name" value="INNER MEMBRANE PROTEIN-RELATED-RELATED"/>
    <property type="match status" value="1"/>
</dbReference>
<gene>
    <name evidence="3" type="ORF">E0D97_03340</name>
</gene>
<feature type="compositionally biased region" description="Basic and acidic residues" evidence="1">
    <location>
        <begin position="10"/>
        <end position="25"/>
    </location>
</feature>
<evidence type="ECO:0000313" key="3">
    <source>
        <dbReference type="EMBL" id="TCD16472.1"/>
    </source>
</evidence>
<dbReference type="Pfam" id="PF05656">
    <property type="entry name" value="DUF805"/>
    <property type="match status" value="1"/>
</dbReference>
<dbReference type="Proteomes" id="UP000291301">
    <property type="component" value="Unassembled WGS sequence"/>
</dbReference>
<keyword evidence="2" id="KW-0812">Transmembrane</keyword>
<feature type="region of interest" description="Disordered" evidence="1">
    <location>
        <begin position="1"/>
        <end position="32"/>
    </location>
</feature>
<accession>A0A4V2MP79</accession>
<organism evidence="3 4">
    <name type="scientific">Oricola cellulosilytica</name>
    <dbReference type="NCBI Taxonomy" id="1429082"/>
    <lineage>
        <taxon>Bacteria</taxon>
        <taxon>Pseudomonadati</taxon>
        <taxon>Pseudomonadota</taxon>
        <taxon>Alphaproteobacteria</taxon>
        <taxon>Hyphomicrobiales</taxon>
        <taxon>Ahrensiaceae</taxon>
        <taxon>Oricola</taxon>
    </lineage>
</organism>
<dbReference type="EMBL" id="SJST01000001">
    <property type="protein sequence ID" value="TCD16472.1"/>
    <property type="molecule type" value="Genomic_DNA"/>
</dbReference>
<reference evidence="3 4" key="1">
    <citation type="journal article" date="2015" name="Antonie Van Leeuwenhoek">
        <title>Oricola cellulosilytica gen. nov., sp. nov., a cellulose-degrading bacterium of the family Phyllobacteriaceae isolated from surface seashore water, and emended descriptions of Mesorhizobium loti and Phyllobacterium myrsinacearum.</title>
        <authorList>
            <person name="Hameed A."/>
            <person name="Shahina M."/>
            <person name="Lai W.A."/>
            <person name="Lin S.Y."/>
            <person name="Young L.S."/>
            <person name="Liu Y.C."/>
            <person name="Hsu Y.H."/>
            <person name="Young C.C."/>
        </authorList>
    </citation>
    <scope>NUCLEOTIDE SEQUENCE [LARGE SCALE GENOMIC DNA]</scope>
    <source>
        <strain evidence="3 4">KCTC 52183</strain>
    </source>
</reference>
<feature type="transmembrane region" description="Helical" evidence="2">
    <location>
        <begin position="60"/>
        <end position="79"/>
    </location>
</feature>
<keyword evidence="4" id="KW-1185">Reference proteome</keyword>
<dbReference type="InterPro" id="IPR008523">
    <property type="entry name" value="DUF805"/>
</dbReference>
<dbReference type="PANTHER" id="PTHR34980:SF3">
    <property type="entry name" value="BLR8105 PROTEIN"/>
    <property type="match status" value="1"/>
</dbReference>
<proteinExistence type="predicted"/>
<evidence type="ECO:0000313" key="4">
    <source>
        <dbReference type="Proteomes" id="UP000291301"/>
    </source>
</evidence>